<dbReference type="AlphaFoldDB" id="A0A8J7FP41"/>
<keyword evidence="1" id="KW-0812">Transmembrane</keyword>
<reference evidence="2" key="1">
    <citation type="submission" date="2020-10" db="EMBL/GenBank/DDBJ databases">
        <title>Bacterium isolated from coastal waters sediment.</title>
        <authorList>
            <person name="Chen R.-J."/>
            <person name="Lu D.-C."/>
            <person name="Zhu K.-L."/>
            <person name="Du Z.-J."/>
        </authorList>
    </citation>
    <scope>NUCLEOTIDE SEQUENCE</scope>
    <source>
        <strain evidence="2">N1Y112</strain>
    </source>
</reference>
<feature type="transmembrane region" description="Helical" evidence="1">
    <location>
        <begin position="168"/>
        <end position="193"/>
    </location>
</feature>
<accession>A0A8J7FP41</accession>
<evidence type="ECO:0000313" key="2">
    <source>
        <dbReference type="EMBL" id="MBE9397782.1"/>
    </source>
</evidence>
<keyword evidence="1" id="KW-1133">Transmembrane helix</keyword>
<dbReference type="Proteomes" id="UP000640333">
    <property type="component" value="Unassembled WGS sequence"/>
</dbReference>
<comment type="caution">
    <text evidence="2">The sequence shown here is derived from an EMBL/GenBank/DDBJ whole genome shotgun (WGS) entry which is preliminary data.</text>
</comment>
<proteinExistence type="predicted"/>
<name>A0A8J7FP41_9GAMM</name>
<keyword evidence="1" id="KW-0472">Membrane</keyword>
<protein>
    <submittedName>
        <fullName evidence="2">Uncharacterized protein</fullName>
    </submittedName>
</protein>
<dbReference type="EMBL" id="JADEYS010000010">
    <property type="protein sequence ID" value="MBE9397782.1"/>
    <property type="molecule type" value="Genomic_DNA"/>
</dbReference>
<evidence type="ECO:0000256" key="1">
    <source>
        <dbReference type="SAM" id="Phobius"/>
    </source>
</evidence>
<feature type="transmembrane region" description="Helical" evidence="1">
    <location>
        <begin position="12"/>
        <end position="29"/>
    </location>
</feature>
<evidence type="ECO:0000313" key="3">
    <source>
        <dbReference type="Proteomes" id="UP000640333"/>
    </source>
</evidence>
<organism evidence="2 3">
    <name type="scientific">Pontibacterium sinense</name>
    <dbReference type="NCBI Taxonomy" id="2781979"/>
    <lineage>
        <taxon>Bacteria</taxon>
        <taxon>Pseudomonadati</taxon>
        <taxon>Pseudomonadota</taxon>
        <taxon>Gammaproteobacteria</taxon>
        <taxon>Oceanospirillales</taxon>
        <taxon>Oceanospirillaceae</taxon>
        <taxon>Pontibacterium</taxon>
    </lineage>
</organism>
<sequence>MTPLQLEGRLQRIVIIPILIFCGSIWLYSEFPIFAKLSHMFEAKPSEEIIIDVASLRVNDYYRIIDKDWKIDKPLPKSGMRKRGFDLRNKGFKLIKFKSKFIPQGEIFIKYNKKSSYDPSSRLTFTRAYLYYPTVTKPYVRGEIAKIMVNEWGLDLEIPHLLHMMFMYLHFIGFVVIGILCILIFFIGVSLLYGRK</sequence>
<dbReference type="RefSeq" id="WP_193953338.1">
    <property type="nucleotide sequence ID" value="NZ_JADEYS010000010.1"/>
</dbReference>
<keyword evidence="3" id="KW-1185">Reference proteome</keyword>
<gene>
    <name evidence="2" type="ORF">IOQ59_10990</name>
</gene>